<proteinExistence type="predicted"/>
<dbReference type="Proteomes" id="UP001525890">
    <property type="component" value="Unassembled WGS sequence"/>
</dbReference>
<evidence type="ECO:0000313" key="2">
    <source>
        <dbReference type="Proteomes" id="UP001525890"/>
    </source>
</evidence>
<name>A0ABT2MZ21_9CYAN</name>
<accession>A0ABT2MZ21</accession>
<protein>
    <submittedName>
        <fullName evidence="1">Uncharacterized protein</fullName>
    </submittedName>
</protein>
<evidence type="ECO:0000313" key="1">
    <source>
        <dbReference type="EMBL" id="MCT7969918.1"/>
    </source>
</evidence>
<comment type="caution">
    <text evidence="1">The sequence shown here is derived from an EMBL/GenBank/DDBJ whole genome shotgun (WGS) entry which is preliminary data.</text>
</comment>
<sequence>MSDRHQPIGPKLSGHTPLIQLILVGGMLLGITPLATALPPASDVPEEILRTEIITQGRSPVDGTPLTPAEYAALLEAPAFRGTIAPYDGSPTTAITPIPPGQIMINRLPVRELLRVIFPF</sequence>
<reference evidence="1 2" key="1">
    <citation type="journal article" date="2022" name="Front. Microbiol.">
        <title>High genomic differentiation and limited gene flow indicate recent cryptic speciation within the genus Laspinema (cyanobacteria).</title>
        <authorList>
            <person name="Stanojkovic A."/>
            <person name="Skoupy S."/>
            <person name="Skaloud P."/>
            <person name="Dvorak P."/>
        </authorList>
    </citation>
    <scope>NUCLEOTIDE SEQUENCE [LARGE SCALE GENOMIC DNA]</scope>
    <source>
        <strain evidence="1 2">D2a</strain>
    </source>
</reference>
<keyword evidence="2" id="KW-1185">Reference proteome</keyword>
<dbReference type="RefSeq" id="WP_368009358.1">
    <property type="nucleotide sequence ID" value="NZ_JAMXFF010000064.1"/>
</dbReference>
<gene>
    <name evidence="1" type="ORF">NG799_26750</name>
</gene>
<dbReference type="EMBL" id="JAMXFF010000064">
    <property type="protein sequence ID" value="MCT7969918.1"/>
    <property type="molecule type" value="Genomic_DNA"/>
</dbReference>
<organism evidence="1 2">
    <name type="scientific">Laspinema palackyanum D2a</name>
    <dbReference type="NCBI Taxonomy" id="2953684"/>
    <lineage>
        <taxon>Bacteria</taxon>
        <taxon>Bacillati</taxon>
        <taxon>Cyanobacteriota</taxon>
        <taxon>Cyanophyceae</taxon>
        <taxon>Oscillatoriophycideae</taxon>
        <taxon>Oscillatoriales</taxon>
        <taxon>Laspinemataceae</taxon>
        <taxon>Laspinema</taxon>
        <taxon>Laspinema palackyanum</taxon>
    </lineage>
</organism>